<dbReference type="PANTHER" id="PTHR46551:SF1">
    <property type="entry name" value="SAP DOMAIN-CONTAINING RIBONUCLEOPROTEIN"/>
    <property type="match status" value="1"/>
</dbReference>
<dbReference type="PANTHER" id="PTHR46551">
    <property type="entry name" value="SAP DOMAIN-CONTAINING RIBONUCLEOPROTEIN"/>
    <property type="match status" value="1"/>
</dbReference>
<comment type="similarity">
    <text evidence="2">Belongs to the SAP domain-containing ribonucleoprotein family.</text>
</comment>
<evidence type="ECO:0000256" key="1">
    <source>
        <dbReference type="ARBA" id="ARBA00022553"/>
    </source>
</evidence>
<keyword evidence="1" id="KW-0597">Phosphoprotein</keyword>
<dbReference type="Proteomes" id="UP000030744">
    <property type="component" value="Unassembled WGS sequence"/>
</dbReference>
<dbReference type="SMART" id="SM00513">
    <property type="entry name" value="SAP"/>
    <property type="match status" value="1"/>
</dbReference>
<dbReference type="SUPFAM" id="SSF68906">
    <property type="entry name" value="SAP domain"/>
    <property type="match status" value="1"/>
</dbReference>
<proteinExistence type="inferred from homology"/>
<evidence type="ECO:0000256" key="2">
    <source>
        <dbReference type="ARBA" id="ARBA00046328"/>
    </source>
</evidence>
<evidence type="ECO:0000313" key="4">
    <source>
        <dbReference type="EMBL" id="CDJ28611.1"/>
    </source>
</evidence>
<name>U6JV10_9EIME</name>
<sequence>MAQSSPPDFNSMKVADLRNLLAERGLPTTGKKSELIERLQGGASAAAADAIPNSNAASAPVVIKPDMTEEEKLAARKAKFGKP</sequence>
<dbReference type="VEuPathDB" id="ToxoDB:EMH_0042370"/>
<dbReference type="InterPro" id="IPR003034">
    <property type="entry name" value="SAP_dom"/>
</dbReference>
<dbReference type="RefSeq" id="XP_013351185.1">
    <property type="nucleotide sequence ID" value="XM_013495731.1"/>
</dbReference>
<gene>
    <name evidence="4" type="ORF">EMH_0042370</name>
</gene>
<dbReference type="InterPro" id="IPR052240">
    <property type="entry name" value="SAP_domain_ribonucleoprotein"/>
</dbReference>
<dbReference type="PROSITE" id="PS50800">
    <property type="entry name" value="SAP"/>
    <property type="match status" value="1"/>
</dbReference>
<dbReference type="OrthoDB" id="445357at2759"/>
<dbReference type="GO" id="GO:0016973">
    <property type="term" value="P:poly(A)+ mRNA export from nucleus"/>
    <property type="evidence" value="ECO:0007669"/>
    <property type="project" value="TreeGrafter"/>
</dbReference>
<feature type="domain" description="SAP" evidence="3">
    <location>
        <begin position="9"/>
        <end position="43"/>
    </location>
</feature>
<dbReference type="AlphaFoldDB" id="U6JV10"/>
<reference evidence="4" key="2">
    <citation type="submission" date="2013-10" db="EMBL/GenBank/DDBJ databases">
        <authorList>
            <person name="Aslett M."/>
        </authorList>
    </citation>
    <scope>NUCLEOTIDE SEQUENCE [LARGE SCALE GENOMIC DNA]</scope>
    <source>
        <strain evidence="4">Houghton</strain>
    </source>
</reference>
<organism evidence="4 5">
    <name type="scientific">Eimeria mitis</name>
    <dbReference type="NCBI Taxonomy" id="44415"/>
    <lineage>
        <taxon>Eukaryota</taxon>
        <taxon>Sar</taxon>
        <taxon>Alveolata</taxon>
        <taxon>Apicomplexa</taxon>
        <taxon>Conoidasida</taxon>
        <taxon>Coccidia</taxon>
        <taxon>Eucoccidiorida</taxon>
        <taxon>Eimeriorina</taxon>
        <taxon>Eimeriidae</taxon>
        <taxon>Eimeria</taxon>
    </lineage>
</organism>
<protein>
    <submittedName>
        <fullName evidence="4">Mitochondrial carrier domain-containing protein, putative</fullName>
    </submittedName>
</protein>
<dbReference type="Pfam" id="PF02037">
    <property type="entry name" value="SAP"/>
    <property type="match status" value="1"/>
</dbReference>
<dbReference type="GeneID" id="25378959"/>
<evidence type="ECO:0000259" key="3">
    <source>
        <dbReference type="PROSITE" id="PS50800"/>
    </source>
</evidence>
<dbReference type="Gene3D" id="1.10.720.30">
    <property type="entry name" value="SAP domain"/>
    <property type="match status" value="1"/>
</dbReference>
<evidence type="ECO:0000313" key="5">
    <source>
        <dbReference type="Proteomes" id="UP000030744"/>
    </source>
</evidence>
<dbReference type="InterPro" id="IPR036361">
    <property type="entry name" value="SAP_dom_sf"/>
</dbReference>
<dbReference type="EMBL" id="HG681458">
    <property type="protein sequence ID" value="CDJ28611.1"/>
    <property type="molecule type" value="Genomic_DNA"/>
</dbReference>
<keyword evidence="5" id="KW-1185">Reference proteome</keyword>
<accession>U6JV10</accession>
<reference evidence="4" key="1">
    <citation type="submission" date="2013-10" db="EMBL/GenBank/DDBJ databases">
        <title>Genomic analysis of the causative agents of coccidiosis in chickens.</title>
        <authorList>
            <person name="Reid A.J."/>
            <person name="Blake D."/>
            <person name="Billington K."/>
            <person name="Browne H."/>
            <person name="Dunn M."/>
            <person name="Hung S."/>
            <person name="Kawahara F."/>
            <person name="Miranda-Saavedra D."/>
            <person name="Mourier T."/>
            <person name="Nagra H."/>
            <person name="Otto T.D."/>
            <person name="Rawlings N."/>
            <person name="Sanchez A."/>
            <person name="Sanders M."/>
            <person name="Subramaniam C."/>
            <person name="Tay Y."/>
            <person name="Dear P."/>
            <person name="Doerig C."/>
            <person name="Gruber A."/>
            <person name="Parkinson J."/>
            <person name="Shirley M."/>
            <person name="Wan K.L."/>
            <person name="Berriman M."/>
            <person name="Tomley F."/>
            <person name="Pain A."/>
        </authorList>
    </citation>
    <scope>NUCLEOTIDE SEQUENCE [LARGE SCALE GENOMIC DNA]</scope>
    <source>
        <strain evidence="4">Houghton</strain>
    </source>
</reference>
<dbReference type="GO" id="GO:0005634">
    <property type="term" value="C:nucleus"/>
    <property type="evidence" value="ECO:0007669"/>
    <property type="project" value="TreeGrafter"/>
</dbReference>